<reference evidence="1 2" key="1">
    <citation type="submission" date="2024-01" db="EMBL/GenBank/DDBJ databases">
        <title>Genome assemblies of Stephania.</title>
        <authorList>
            <person name="Yang L."/>
        </authorList>
    </citation>
    <scope>NUCLEOTIDE SEQUENCE [LARGE SCALE GENOMIC DNA]</scope>
    <source>
        <strain evidence="1">QJT</strain>
        <tissue evidence="1">Leaf</tissue>
    </source>
</reference>
<accession>A0AAP0J915</accession>
<name>A0AAP0J915_9MAGN</name>
<protein>
    <submittedName>
        <fullName evidence="1">Uncharacterized protein</fullName>
    </submittedName>
</protein>
<sequence>MGEAGDHPWPHPHPKPSIFSVMLQDFNFLFFMILLKYDLCTNLLGFIHENSL</sequence>
<keyword evidence="2" id="KW-1185">Reference proteome</keyword>
<organism evidence="1 2">
    <name type="scientific">Stephania japonica</name>
    <dbReference type="NCBI Taxonomy" id="461633"/>
    <lineage>
        <taxon>Eukaryota</taxon>
        <taxon>Viridiplantae</taxon>
        <taxon>Streptophyta</taxon>
        <taxon>Embryophyta</taxon>
        <taxon>Tracheophyta</taxon>
        <taxon>Spermatophyta</taxon>
        <taxon>Magnoliopsida</taxon>
        <taxon>Ranunculales</taxon>
        <taxon>Menispermaceae</taxon>
        <taxon>Menispermoideae</taxon>
        <taxon>Cissampelideae</taxon>
        <taxon>Stephania</taxon>
    </lineage>
</organism>
<evidence type="ECO:0000313" key="2">
    <source>
        <dbReference type="Proteomes" id="UP001417504"/>
    </source>
</evidence>
<evidence type="ECO:0000313" key="1">
    <source>
        <dbReference type="EMBL" id="KAK9129726.1"/>
    </source>
</evidence>
<proteinExistence type="predicted"/>
<gene>
    <name evidence="1" type="ORF">Sjap_010213</name>
</gene>
<dbReference type="EMBL" id="JBBNAE010000004">
    <property type="protein sequence ID" value="KAK9129726.1"/>
    <property type="molecule type" value="Genomic_DNA"/>
</dbReference>
<comment type="caution">
    <text evidence="1">The sequence shown here is derived from an EMBL/GenBank/DDBJ whole genome shotgun (WGS) entry which is preliminary data.</text>
</comment>
<dbReference type="Proteomes" id="UP001417504">
    <property type="component" value="Unassembled WGS sequence"/>
</dbReference>
<dbReference type="AlphaFoldDB" id="A0AAP0J915"/>